<sequence>MAHCNNNGTTSCGSRALKKNRVSVEEDDYSSENQESQVVLSLHVSHAEEIDNPSHSNIPCDDRRYKVVVWVEPDNEYKSGKVYGLPNPKWNGKVNIKFGASLLHWGFLHVEVVGPGDKSEPGTSHGKSVSRTRIRLPKMNEEIKGRFGLVKIGGHGLKAEGYIILSMLVSQPTRYST</sequence>
<proteinExistence type="predicted"/>
<evidence type="ECO:0000313" key="2">
    <source>
        <dbReference type="Proteomes" id="UP000290289"/>
    </source>
</evidence>
<dbReference type="Proteomes" id="UP000290289">
    <property type="component" value="Chromosome 7"/>
</dbReference>
<dbReference type="PANTHER" id="PTHR38365:SF1">
    <property type="entry name" value="C2 DOMAIN-CONTAINING PROTEIN"/>
    <property type="match status" value="1"/>
</dbReference>
<evidence type="ECO:0008006" key="3">
    <source>
        <dbReference type="Google" id="ProtNLM"/>
    </source>
</evidence>
<dbReference type="SUPFAM" id="SSF49562">
    <property type="entry name" value="C2 domain (Calcium/lipid-binding domain, CaLB)"/>
    <property type="match status" value="1"/>
</dbReference>
<reference evidence="1 2" key="1">
    <citation type="submission" date="2018-10" db="EMBL/GenBank/DDBJ databases">
        <title>A high-quality apple genome assembly.</title>
        <authorList>
            <person name="Hu J."/>
        </authorList>
    </citation>
    <scope>NUCLEOTIDE SEQUENCE [LARGE SCALE GENOMIC DNA]</scope>
    <source>
        <strain evidence="2">cv. HFTH1</strain>
        <tissue evidence="1">Young leaf</tissue>
    </source>
</reference>
<evidence type="ECO:0000313" key="1">
    <source>
        <dbReference type="EMBL" id="RXH94583.1"/>
    </source>
</evidence>
<dbReference type="AlphaFoldDB" id="A0A498JLA2"/>
<comment type="caution">
    <text evidence="1">The sequence shown here is derived from an EMBL/GenBank/DDBJ whole genome shotgun (WGS) entry which is preliminary data.</text>
</comment>
<gene>
    <name evidence="1" type="ORF">DVH24_024267</name>
</gene>
<dbReference type="InterPro" id="IPR035892">
    <property type="entry name" value="C2_domain_sf"/>
</dbReference>
<keyword evidence="2" id="KW-1185">Reference proteome</keyword>
<dbReference type="EMBL" id="RDQH01000333">
    <property type="protein sequence ID" value="RXH94583.1"/>
    <property type="molecule type" value="Genomic_DNA"/>
</dbReference>
<organism evidence="1 2">
    <name type="scientific">Malus domestica</name>
    <name type="common">Apple</name>
    <name type="synonym">Pyrus malus</name>
    <dbReference type="NCBI Taxonomy" id="3750"/>
    <lineage>
        <taxon>Eukaryota</taxon>
        <taxon>Viridiplantae</taxon>
        <taxon>Streptophyta</taxon>
        <taxon>Embryophyta</taxon>
        <taxon>Tracheophyta</taxon>
        <taxon>Spermatophyta</taxon>
        <taxon>Magnoliopsida</taxon>
        <taxon>eudicotyledons</taxon>
        <taxon>Gunneridae</taxon>
        <taxon>Pentapetalae</taxon>
        <taxon>rosids</taxon>
        <taxon>fabids</taxon>
        <taxon>Rosales</taxon>
        <taxon>Rosaceae</taxon>
        <taxon>Amygdaloideae</taxon>
        <taxon>Maleae</taxon>
        <taxon>Malus</taxon>
    </lineage>
</organism>
<protein>
    <recommendedName>
        <fullName evidence="3">C2 domain-containing protein</fullName>
    </recommendedName>
</protein>
<dbReference type="PANTHER" id="PTHR38365">
    <property type="entry name" value="C2 DOMAIN-CONTAINING PROTEIN-RELATED"/>
    <property type="match status" value="1"/>
</dbReference>
<name>A0A498JLA2_MALDO</name>
<accession>A0A498JLA2</accession>